<evidence type="ECO:0000313" key="1">
    <source>
        <dbReference type="EnsemblPlants" id="OPUNC01G33580.1"/>
    </source>
</evidence>
<protein>
    <submittedName>
        <fullName evidence="1">Uncharacterized protein</fullName>
    </submittedName>
</protein>
<organism evidence="1">
    <name type="scientific">Oryza punctata</name>
    <name type="common">Red rice</name>
    <dbReference type="NCBI Taxonomy" id="4537"/>
    <lineage>
        <taxon>Eukaryota</taxon>
        <taxon>Viridiplantae</taxon>
        <taxon>Streptophyta</taxon>
        <taxon>Embryophyta</taxon>
        <taxon>Tracheophyta</taxon>
        <taxon>Spermatophyta</taxon>
        <taxon>Magnoliopsida</taxon>
        <taxon>Liliopsida</taxon>
        <taxon>Poales</taxon>
        <taxon>Poaceae</taxon>
        <taxon>BOP clade</taxon>
        <taxon>Oryzoideae</taxon>
        <taxon>Oryzeae</taxon>
        <taxon>Oryzinae</taxon>
        <taxon>Oryza</taxon>
    </lineage>
</organism>
<dbReference type="EnsemblPlants" id="OPUNC01G33580.1">
    <property type="protein sequence ID" value="OPUNC01G33580.1"/>
    <property type="gene ID" value="OPUNC01G33580"/>
</dbReference>
<evidence type="ECO:0000313" key="2">
    <source>
        <dbReference type="Proteomes" id="UP000026962"/>
    </source>
</evidence>
<dbReference type="Proteomes" id="UP000026962">
    <property type="component" value="Chromosome 1"/>
</dbReference>
<dbReference type="AlphaFoldDB" id="A0A0E0JQ23"/>
<proteinExistence type="predicted"/>
<reference evidence="1" key="2">
    <citation type="submission" date="2018-05" db="EMBL/GenBank/DDBJ databases">
        <title>OpunRS2 (Oryza punctata Reference Sequence Version 2).</title>
        <authorList>
            <person name="Zhang J."/>
            <person name="Kudrna D."/>
            <person name="Lee S."/>
            <person name="Talag J."/>
            <person name="Welchert J."/>
            <person name="Wing R.A."/>
        </authorList>
    </citation>
    <scope>NUCLEOTIDE SEQUENCE [LARGE SCALE GENOMIC DNA]</scope>
</reference>
<sequence length="168" mass="18306">MKGVPEPKFIRQTDILVSEATVITSFQTVSGEPQFVKFTVVQKLTPIWSPKRNREPFSDELSPSFEKTVEVPVLLLTILSPLAAGPSQRKSSSCIVDSPRLDLLLGFPPLATGPLQHKSASCIFDSPRPSLHLRQLPGPGVLMPKPPPLLATHPQISFSIQGLPEVVL</sequence>
<reference evidence="1" key="1">
    <citation type="submission" date="2015-04" db="UniProtKB">
        <authorList>
            <consortium name="EnsemblPlants"/>
        </authorList>
    </citation>
    <scope>IDENTIFICATION</scope>
</reference>
<accession>A0A0E0JQ23</accession>
<keyword evidence="2" id="KW-1185">Reference proteome</keyword>
<dbReference type="HOGENOM" id="CLU_1589100_0_0_1"/>
<name>A0A0E0JQ23_ORYPU</name>
<dbReference type="Gramene" id="OPUNC01G33580.1">
    <property type="protein sequence ID" value="OPUNC01G33580.1"/>
    <property type="gene ID" value="OPUNC01G33580"/>
</dbReference>